<evidence type="ECO:0000313" key="2">
    <source>
        <dbReference type="Proteomes" id="UP000600449"/>
    </source>
</evidence>
<dbReference type="RefSeq" id="WP_188912649.1">
    <property type="nucleotide sequence ID" value="NZ_BMMF01000005.1"/>
</dbReference>
<evidence type="ECO:0008006" key="3">
    <source>
        <dbReference type="Google" id="ProtNLM"/>
    </source>
</evidence>
<reference evidence="1 2" key="1">
    <citation type="journal article" date="2014" name="Int. J. Syst. Evol. Microbiol.">
        <title>Complete genome sequence of Corynebacterium casei LMG S-19264T (=DSM 44701T), isolated from a smear-ripened cheese.</title>
        <authorList>
            <consortium name="US DOE Joint Genome Institute (JGI-PGF)"/>
            <person name="Walter F."/>
            <person name="Albersmeier A."/>
            <person name="Kalinowski J."/>
            <person name="Ruckert C."/>
        </authorList>
    </citation>
    <scope>NUCLEOTIDE SEQUENCE [LARGE SCALE GENOMIC DNA]</scope>
    <source>
        <strain evidence="1 2">CGMCC 1.9161</strain>
    </source>
</reference>
<protein>
    <recommendedName>
        <fullName evidence="3">Histidine kinase</fullName>
    </recommendedName>
</protein>
<accession>A0A917Q9Q0</accession>
<comment type="caution">
    <text evidence="1">The sequence shown here is derived from an EMBL/GenBank/DDBJ whole genome shotgun (WGS) entry which is preliminary data.</text>
</comment>
<organism evidence="1 2">
    <name type="scientific">Salinarimonas ramus</name>
    <dbReference type="NCBI Taxonomy" id="690164"/>
    <lineage>
        <taxon>Bacteria</taxon>
        <taxon>Pseudomonadati</taxon>
        <taxon>Pseudomonadota</taxon>
        <taxon>Alphaproteobacteria</taxon>
        <taxon>Hyphomicrobiales</taxon>
        <taxon>Salinarimonadaceae</taxon>
        <taxon>Salinarimonas</taxon>
    </lineage>
</organism>
<sequence length="48" mass="5313">MPTLFRFVVLIGLLAGLVYAGMWALALFVEPEIREISTTVPPSRLAPR</sequence>
<gene>
    <name evidence="1" type="ORF">GCM10011322_21780</name>
</gene>
<dbReference type="Proteomes" id="UP000600449">
    <property type="component" value="Unassembled WGS sequence"/>
</dbReference>
<name>A0A917Q9Q0_9HYPH</name>
<keyword evidence="2" id="KW-1185">Reference proteome</keyword>
<dbReference type="EMBL" id="BMMF01000005">
    <property type="protein sequence ID" value="GGK34688.1"/>
    <property type="molecule type" value="Genomic_DNA"/>
</dbReference>
<proteinExistence type="predicted"/>
<evidence type="ECO:0000313" key="1">
    <source>
        <dbReference type="EMBL" id="GGK34688.1"/>
    </source>
</evidence>
<dbReference type="AlphaFoldDB" id="A0A917Q9Q0"/>